<protein>
    <submittedName>
        <fullName evidence="2">Uncharacterized protein</fullName>
    </submittedName>
</protein>
<keyword evidence="1" id="KW-0812">Transmembrane</keyword>
<evidence type="ECO:0000313" key="2">
    <source>
        <dbReference type="EMBL" id="EHL30146.1"/>
    </source>
</evidence>
<dbReference type="Proteomes" id="UP000002770">
    <property type="component" value="Unassembled WGS sequence"/>
</dbReference>
<feature type="transmembrane region" description="Helical" evidence="1">
    <location>
        <begin position="338"/>
        <end position="361"/>
    </location>
</feature>
<keyword evidence="3" id="KW-1185">Reference proteome</keyword>
<dbReference type="AlphaFoldDB" id="G9ERH7"/>
<dbReference type="RefSeq" id="WP_006871783.1">
    <property type="nucleotide sequence ID" value="NZ_JH413835.1"/>
</dbReference>
<feature type="transmembrane region" description="Helical" evidence="1">
    <location>
        <begin position="162"/>
        <end position="187"/>
    </location>
</feature>
<sequence>MDRESAKRLAKTVTANITQELLAPRVTPLTAEEVSELLNKTLENVFIAFAENDRRLIYNELSMQFHSDKFQLTHTRLFAYLDELNLSNLPQQILNLIKEQSEKYFQIVRFKEKYKQEKALQTTIGNFFKYIFSNPKDALTILQTRWFDNPIVRDLERYIQPFYFFTYAIFFCSIAILGIATLARFVISAAMSITIAMANSLMRQVFETLTNGQYAKLIEEYMQTNLDVLKSTYTKVLRKTIIDEIIDSNEGDEQYRFEQAFTIAQASNDEFLKLYVQSEAIAKFDSEVAIDELETILLDDHLKKIRDTISALERLKFAFLGFYQAIKQPLDDRKLTSIALRLVQAVASFVVLPAVVFGELAELVRVALNYAASALIVGIYYAILVALDLPLKVYDLWGCVNQCFPSKEKSNNSSNNEMSSSNNSQSLVVLFNNSNKAAKEATKELPPLHFGSPTAASKVQTPIPNVDSVKICSIC</sequence>
<reference evidence="2 3" key="1">
    <citation type="journal article" date="2011" name="BMC Genomics">
        <title>Insight into cross-talk between intra-amoebal pathogens.</title>
        <authorList>
            <person name="Gimenez G."/>
            <person name="Bertelli C."/>
            <person name="Moliner C."/>
            <person name="Robert C."/>
            <person name="Raoult D."/>
            <person name="Fournier P.E."/>
            <person name="Greub G."/>
        </authorList>
    </citation>
    <scope>NUCLEOTIDE SEQUENCE [LARGE SCALE GENOMIC DNA]</scope>
    <source>
        <strain evidence="2 3">LLAP12</strain>
    </source>
</reference>
<gene>
    <name evidence="2" type="ORF">LDG_7892</name>
</gene>
<evidence type="ECO:0000313" key="3">
    <source>
        <dbReference type="Proteomes" id="UP000002770"/>
    </source>
</evidence>
<name>G9ERH7_9GAMM</name>
<accession>G9ERH7</accession>
<dbReference type="EMBL" id="JH413835">
    <property type="protein sequence ID" value="EHL30146.1"/>
    <property type="molecule type" value="Genomic_DNA"/>
</dbReference>
<dbReference type="HOGENOM" id="CLU_574646_0_0_6"/>
<evidence type="ECO:0000256" key="1">
    <source>
        <dbReference type="SAM" id="Phobius"/>
    </source>
</evidence>
<organism evidence="2 3">
    <name type="scientific">Legionella drancourtii LLAP12</name>
    <dbReference type="NCBI Taxonomy" id="658187"/>
    <lineage>
        <taxon>Bacteria</taxon>
        <taxon>Pseudomonadati</taxon>
        <taxon>Pseudomonadota</taxon>
        <taxon>Gammaproteobacteria</taxon>
        <taxon>Legionellales</taxon>
        <taxon>Legionellaceae</taxon>
        <taxon>Legionella</taxon>
    </lineage>
</organism>
<feature type="transmembrane region" description="Helical" evidence="1">
    <location>
        <begin position="367"/>
        <end position="387"/>
    </location>
</feature>
<keyword evidence="1" id="KW-0472">Membrane</keyword>
<keyword evidence="1" id="KW-1133">Transmembrane helix</keyword>
<dbReference type="InParanoid" id="G9ERH7"/>
<proteinExistence type="predicted"/>